<gene>
    <name evidence="3" type="ORF">ACFOEX_08360</name>
</gene>
<keyword evidence="4" id="KW-1185">Reference proteome</keyword>
<feature type="region of interest" description="Disordered" evidence="1">
    <location>
        <begin position="69"/>
        <end position="135"/>
    </location>
</feature>
<evidence type="ECO:0000313" key="3">
    <source>
        <dbReference type="EMBL" id="MFC3266362.1"/>
    </source>
</evidence>
<evidence type="ECO:0000256" key="2">
    <source>
        <dbReference type="SAM" id="SignalP"/>
    </source>
</evidence>
<feature type="chain" id="PRO_5046359068" description="Conjugative transfer region protein TrbK" evidence="2">
    <location>
        <begin position="35"/>
        <end position="135"/>
    </location>
</feature>
<dbReference type="RefSeq" id="WP_376829550.1">
    <property type="nucleotide sequence ID" value="NZ_JBHLWR010000006.1"/>
</dbReference>
<evidence type="ECO:0000313" key="4">
    <source>
        <dbReference type="Proteomes" id="UP001595536"/>
    </source>
</evidence>
<organism evidence="3 4">
    <name type="scientific">Camelimonas abortus</name>
    <dbReference type="NCBI Taxonomy" id="1017184"/>
    <lineage>
        <taxon>Bacteria</taxon>
        <taxon>Pseudomonadati</taxon>
        <taxon>Pseudomonadota</taxon>
        <taxon>Alphaproteobacteria</taxon>
        <taxon>Hyphomicrobiales</taxon>
        <taxon>Chelatococcaceae</taxon>
        <taxon>Camelimonas</taxon>
    </lineage>
</organism>
<feature type="signal peptide" evidence="2">
    <location>
        <begin position="1"/>
        <end position="34"/>
    </location>
</feature>
<reference evidence="4" key="1">
    <citation type="journal article" date="2019" name="Int. J. Syst. Evol. Microbiol.">
        <title>The Global Catalogue of Microorganisms (GCM) 10K type strain sequencing project: providing services to taxonomists for standard genome sequencing and annotation.</title>
        <authorList>
            <consortium name="The Broad Institute Genomics Platform"/>
            <consortium name="The Broad Institute Genome Sequencing Center for Infectious Disease"/>
            <person name="Wu L."/>
            <person name="Ma J."/>
        </authorList>
    </citation>
    <scope>NUCLEOTIDE SEQUENCE [LARGE SCALE GENOMIC DNA]</scope>
    <source>
        <strain evidence="4">CCM 7941</strain>
    </source>
</reference>
<protein>
    <recommendedName>
        <fullName evidence="5">Conjugative transfer region protein TrbK</fullName>
    </recommendedName>
</protein>
<name>A0ABV7LF03_9HYPH</name>
<evidence type="ECO:0000256" key="1">
    <source>
        <dbReference type="SAM" id="MobiDB-lite"/>
    </source>
</evidence>
<accession>A0ABV7LF03</accession>
<comment type="caution">
    <text evidence="3">The sequence shown here is derived from an EMBL/GenBank/DDBJ whole genome shotgun (WGS) entry which is preliminary data.</text>
</comment>
<keyword evidence="2" id="KW-0732">Signal</keyword>
<evidence type="ECO:0008006" key="5">
    <source>
        <dbReference type="Google" id="ProtNLM"/>
    </source>
</evidence>
<proteinExistence type="predicted"/>
<dbReference type="Proteomes" id="UP001595536">
    <property type="component" value="Unassembled WGS sequence"/>
</dbReference>
<sequence>MMRFHHWRRLACALAGAGVAVVAIWTAEARPALAAPAGHGGRFQPRTIDDCERIQEPLAYNACLASFGPARRGGGPMTTPEIADSGGHDGAPRAAGSRGKRGSERTRSARGRSGRASASFTIPGAAISERTLRRR</sequence>
<dbReference type="EMBL" id="JBHRUV010000037">
    <property type="protein sequence ID" value="MFC3266362.1"/>
    <property type="molecule type" value="Genomic_DNA"/>
</dbReference>